<dbReference type="InterPro" id="IPR036736">
    <property type="entry name" value="ACP-like_sf"/>
</dbReference>
<feature type="domain" description="Carrier" evidence="4">
    <location>
        <begin position="83"/>
        <end position="158"/>
    </location>
</feature>
<dbReference type="GO" id="GO:0031177">
    <property type="term" value="F:phosphopantetheine binding"/>
    <property type="evidence" value="ECO:0007669"/>
    <property type="project" value="InterPro"/>
</dbReference>
<evidence type="ECO:0000256" key="2">
    <source>
        <dbReference type="ARBA" id="ARBA00022450"/>
    </source>
</evidence>
<reference evidence="5" key="1">
    <citation type="submission" date="2019-11" db="EMBL/GenBank/DDBJ databases">
        <title>Genomic insights into an expanded diversity of filamentous marine cyanobacteria reveals the extraordinary biosynthetic potential of Moorea and Okeania.</title>
        <authorList>
            <person name="Ferreira Leao T."/>
            <person name="Wang M."/>
            <person name="Moss N."/>
            <person name="Da Silva R."/>
            <person name="Sanders J."/>
            <person name="Nurk S."/>
            <person name="Gurevich A."/>
            <person name="Humphrey G."/>
            <person name="Reher R."/>
            <person name="Zhu Q."/>
            <person name="Belda-Ferre P."/>
            <person name="Glukhov E."/>
            <person name="Rex R."/>
            <person name="Dorrestein P.C."/>
            <person name="Knight R."/>
            <person name="Pevzner P."/>
            <person name="Gerwick W.H."/>
            <person name="Gerwick L."/>
        </authorList>
    </citation>
    <scope>NUCLEOTIDE SEQUENCE</scope>
    <source>
        <strain evidence="5">SIO1C4</strain>
    </source>
</reference>
<dbReference type="Gene3D" id="3.30.300.30">
    <property type="match status" value="1"/>
</dbReference>
<protein>
    <submittedName>
        <fullName evidence="5">Non-ribosomal peptide synthetase</fullName>
    </submittedName>
</protein>
<dbReference type="PROSITE" id="PS50075">
    <property type="entry name" value="CARRIER"/>
    <property type="match status" value="1"/>
</dbReference>
<evidence type="ECO:0000256" key="1">
    <source>
        <dbReference type="ARBA" id="ARBA00001957"/>
    </source>
</evidence>
<dbReference type="EMBL" id="JAAHFQ010000830">
    <property type="protein sequence ID" value="NER31477.1"/>
    <property type="molecule type" value="Genomic_DNA"/>
</dbReference>
<dbReference type="InterPro" id="IPR025110">
    <property type="entry name" value="AMP-bd_C"/>
</dbReference>
<sequence length="180" mass="20441">ESVVMMREDEPGNKRLVAYTVPQSESSLTTAQLRQFLEAKLPAYMVPNAFVILESLPLTANGKINRRALPVPDVRERTKKYIAPQTPTEEILAQIWGQVLKVEQVSIEDNFFELGGHSLLATQLVSRIRDTFQMELPLRELFSSATVSQLANSIEKLKQQNSEFIVPPILPRKRKRGNRL</sequence>
<feature type="non-terminal residue" evidence="5">
    <location>
        <position position="1"/>
    </location>
</feature>
<keyword evidence="2" id="KW-0596">Phosphopantetheine</keyword>
<comment type="cofactor">
    <cofactor evidence="1">
        <name>pantetheine 4'-phosphate</name>
        <dbReference type="ChEBI" id="CHEBI:47942"/>
    </cofactor>
</comment>
<comment type="caution">
    <text evidence="5">The sequence shown here is derived from an EMBL/GenBank/DDBJ whole genome shotgun (WGS) entry which is preliminary data.</text>
</comment>
<keyword evidence="3" id="KW-0597">Phosphoprotein</keyword>
<dbReference type="InterPro" id="IPR009081">
    <property type="entry name" value="PP-bd_ACP"/>
</dbReference>
<dbReference type="Gene3D" id="3.40.50.1820">
    <property type="entry name" value="alpha/beta hydrolase"/>
    <property type="match status" value="1"/>
</dbReference>
<dbReference type="PANTHER" id="PTHR44845">
    <property type="entry name" value="CARRIER DOMAIN-CONTAINING PROTEIN"/>
    <property type="match status" value="1"/>
</dbReference>
<dbReference type="SUPFAM" id="SSF47336">
    <property type="entry name" value="ACP-like"/>
    <property type="match status" value="1"/>
</dbReference>
<dbReference type="PROSITE" id="PS00012">
    <property type="entry name" value="PHOSPHOPANTETHEINE"/>
    <property type="match status" value="1"/>
</dbReference>
<dbReference type="Pfam" id="PF13193">
    <property type="entry name" value="AMP-binding_C"/>
    <property type="match status" value="1"/>
</dbReference>
<evidence type="ECO:0000259" key="4">
    <source>
        <dbReference type="PROSITE" id="PS50075"/>
    </source>
</evidence>
<gene>
    <name evidence="5" type="ORF">F6J89_28640</name>
</gene>
<organism evidence="5">
    <name type="scientific">Symploca sp. SIO1C4</name>
    <dbReference type="NCBI Taxonomy" id="2607765"/>
    <lineage>
        <taxon>Bacteria</taxon>
        <taxon>Bacillati</taxon>
        <taxon>Cyanobacteriota</taxon>
        <taxon>Cyanophyceae</taxon>
        <taxon>Coleofasciculales</taxon>
        <taxon>Coleofasciculaceae</taxon>
        <taxon>Symploca</taxon>
    </lineage>
</organism>
<dbReference type="Pfam" id="PF00550">
    <property type="entry name" value="PP-binding"/>
    <property type="match status" value="1"/>
</dbReference>
<dbReference type="FunFam" id="1.10.1200.10:FF:000005">
    <property type="entry name" value="Nonribosomal peptide synthetase 1"/>
    <property type="match status" value="1"/>
</dbReference>
<evidence type="ECO:0000256" key="3">
    <source>
        <dbReference type="ARBA" id="ARBA00022553"/>
    </source>
</evidence>
<dbReference type="AlphaFoldDB" id="A0A6B3NI91"/>
<evidence type="ECO:0000313" key="5">
    <source>
        <dbReference type="EMBL" id="NER31477.1"/>
    </source>
</evidence>
<dbReference type="InterPro" id="IPR006162">
    <property type="entry name" value="Ppantetheine_attach_site"/>
</dbReference>
<dbReference type="SUPFAM" id="SSF56801">
    <property type="entry name" value="Acetyl-CoA synthetase-like"/>
    <property type="match status" value="1"/>
</dbReference>
<dbReference type="InterPro" id="IPR020806">
    <property type="entry name" value="PKS_PP-bd"/>
</dbReference>
<dbReference type="InterPro" id="IPR029058">
    <property type="entry name" value="AB_hydrolase_fold"/>
</dbReference>
<name>A0A6B3NI91_9CYAN</name>
<dbReference type="PANTHER" id="PTHR44845:SF6">
    <property type="entry name" value="BETA-ALANINE-ACTIVATING ENZYME"/>
    <property type="match status" value="1"/>
</dbReference>
<dbReference type="InterPro" id="IPR045851">
    <property type="entry name" value="AMP-bd_C_sf"/>
</dbReference>
<dbReference type="SMART" id="SM00823">
    <property type="entry name" value="PKS_PP"/>
    <property type="match status" value="1"/>
</dbReference>
<proteinExistence type="predicted"/>
<accession>A0A6B3NI91</accession>